<dbReference type="InterPro" id="IPR019787">
    <property type="entry name" value="Znf_PHD-finger"/>
</dbReference>
<reference evidence="11" key="2">
    <citation type="submission" date="2025-08" db="UniProtKB">
        <authorList>
            <consortium name="RefSeq"/>
        </authorList>
    </citation>
    <scope>IDENTIFICATION</scope>
    <source>
        <tissue evidence="11">Young leaves</tissue>
    </source>
</reference>
<evidence type="ECO:0000256" key="1">
    <source>
        <dbReference type="ARBA" id="ARBA00004123"/>
    </source>
</evidence>
<feature type="compositionally biased region" description="Basic and acidic residues" evidence="7">
    <location>
        <begin position="18"/>
        <end position="32"/>
    </location>
</feature>
<dbReference type="Gene3D" id="3.30.40.10">
    <property type="entry name" value="Zinc/RING finger domain, C3HC4 (zinc finger)"/>
    <property type="match status" value="2"/>
</dbReference>
<proteinExistence type="predicted"/>
<dbReference type="InterPro" id="IPR011011">
    <property type="entry name" value="Znf_FYVE_PHD"/>
</dbReference>
<dbReference type="Pfam" id="PF02791">
    <property type="entry name" value="DDT"/>
    <property type="match status" value="1"/>
</dbReference>
<keyword evidence="3 6" id="KW-0863">Zinc-finger</keyword>
<evidence type="ECO:0000256" key="5">
    <source>
        <dbReference type="ARBA" id="ARBA00023242"/>
    </source>
</evidence>
<dbReference type="InterPro" id="IPR056618">
    <property type="entry name" value="Chromo_PTM"/>
</dbReference>
<keyword evidence="5" id="KW-0539">Nucleus</keyword>
<evidence type="ECO:0000256" key="3">
    <source>
        <dbReference type="ARBA" id="ARBA00022771"/>
    </source>
</evidence>
<dbReference type="InterPro" id="IPR028942">
    <property type="entry name" value="WHIM1_dom"/>
</dbReference>
<dbReference type="InterPro" id="IPR047365">
    <property type="entry name" value="Tudor_AtPTM-like"/>
</dbReference>
<dbReference type="PROSITE" id="PS50827">
    <property type="entry name" value="DDT"/>
    <property type="match status" value="1"/>
</dbReference>
<evidence type="ECO:0000259" key="9">
    <source>
        <dbReference type="PROSITE" id="PS50827"/>
    </source>
</evidence>
<dbReference type="Pfam" id="PF15612">
    <property type="entry name" value="WHIM1"/>
    <property type="match status" value="1"/>
</dbReference>
<dbReference type="Pfam" id="PF00628">
    <property type="entry name" value="PHD"/>
    <property type="match status" value="1"/>
</dbReference>
<dbReference type="SMART" id="SM00249">
    <property type="entry name" value="PHD"/>
    <property type="match status" value="4"/>
</dbReference>
<dbReference type="GO" id="GO:0005634">
    <property type="term" value="C:nucleus"/>
    <property type="evidence" value="ECO:0007669"/>
    <property type="project" value="UniProtKB-SubCell"/>
</dbReference>
<keyword evidence="4" id="KW-0862">Zinc</keyword>
<dbReference type="KEGG" id="pda:103723835"/>
<name>A0A8B7D4U6_PHODC</name>
<evidence type="ECO:0000256" key="2">
    <source>
        <dbReference type="ARBA" id="ARBA00022723"/>
    </source>
</evidence>
<dbReference type="GeneID" id="103723835"/>
<dbReference type="Proteomes" id="UP000228380">
    <property type="component" value="Chromosome 10"/>
</dbReference>
<evidence type="ECO:0000259" key="8">
    <source>
        <dbReference type="PROSITE" id="PS50016"/>
    </source>
</evidence>
<feature type="domain" description="PHD-type" evidence="8">
    <location>
        <begin position="412"/>
        <end position="459"/>
    </location>
</feature>
<protein>
    <submittedName>
        <fullName evidence="11">DDT domain-containing protein PTM-like</fullName>
    </submittedName>
</protein>
<comment type="subcellular location">
    <subcellularLocation>
        <location evidence="1">Nucleus</location>
    </subcellularLocation>
</comment>
<dbReference type="Pfam" id="PF21743">
    <property type="entry name" value="PTM_DIR17_Tudor"/>
    <property type="match status" value="1"/>
</dbReference>
<dbReference type="InterPro" id="IPR018501">
    <property type="entry name" value="DDT_dom"/>
</dbReference>
<dbReference type="SUPFAM" id="SSF57903">
    <property type="entry name" value="FYVE/PHD zinc finger"/>
    <property type="match status" value="3"/>
</dbReference>
<reference evidence="10" key="1">
    <citation type="journal article" date="2019" name="Nat. Commun.">
        <title>Genome-wide association mapping of date palm fruit traits.</title>
        <authorList>
            <person name="Hazzouri K.M."/>
            <person name="Gros-Balthazard M."/>
            <person name="Flowers J.M."/>
            <person name="Copetti D."/>
            <person name="Lemansour A."/>
            <person name="Lebrun M."/>
            <person name="Masmoudi K."/>
            <person name="Ferrand S."/>
            <person name="Dhar M.I."/>
            <person name="Fresquez Z.A."/>
            <person name="Rosas U."/>
            <person name="Zhang J."/>
            <person name="Talag J."/>
            <person name="Lee S."/>
            <person name="Kudrna D."/>
            <person name="Powell R.F."/>
            <person name="Leitch I.J."/>
            <person name="Krueger R.R."/>
            <person name="Wing R.A."/>
            <person name="Amiri K.M.A."/>
            <person name="Purugganan M.D."/>
        </authorList>
    </citation>
    <scope>NUCLEOTIDE SEQUENCE [LARGE SCALE GENOMIC DNA]</scope>
    <source>
        <strain evidence="10">cv. Khalas</strain>
    </source>
</reference>
<dbReference type="Pfam" id="PF24294">
    <property type="entry name" value="Chromo_PTM"/>
    <property type="match status" value="1"/>
</dbReference>
<dbReference type="InterPro" id="IPR001965">
    <property type="entry name" value="Znf_PHD"/>
</dbReference>
<gene>
    <name evidence="11" type="primary">LOC103723835</name>
</gene>
<dbReference type="PROSITE" id="PS01359">
    <property type="entry name" value="ZF_PHD_1"/>
    <property type="match status" value="1"/>
</dbReference>
<dbReference type="PROSITE" id="PS50016">
    <property type="entry name" value="ZF_PHD_2"/>
    <property type="match status" value="1"/>
</dbReference>
<feature type="region of interest" description="Disordered" evidence="7">
    <location>
        <begin position="339"/>
        <end position="410"/>
    </location>
</feature>
<dbReference type="OrthoDB" id="784962at2759"/>
<dbReference type="PANTHER" id="PTHR46508">
    <property type="entry name" value="PHD FINGER FAMILY PROTEIN"/>
    <property type="match status" value="1"/>
</dbReference>
<feature type="region of interest" description="Disordered" evidence="7">
    <location>
        <begin position="114"/>
        <end position="165"/>
    </location>
</feature>
<dbReference type="GO" id="GO:0008270">
    <property type="term" value="F:zinc ion binding"/>
    <property type="evidence" value="ECO:0007669"/>
    <property type="project" value="UniProtKB-KW"/>
</dbReference>
<feature type="region of interest" description="Disordered" evidence="7">
    <location>
        <begin position="1"/>
        <end position="40"/>
    </location>
</feature>
<dbReference type="CDD" id="cd15489">
    <property type="entry name" value="PHD_SF"/>
    <property type="match status" value="1"/>
</dbReference>
<feature type="compositionally biased region" description="Polar residues" evidence="7">
    <location>
        <begin position="124"/>
        <end position="150"/>
    </location>
</feature>
<dbReference type="RefSeq" id="XP_008813114.2">
    <property type="nucleotide sequence ID" value="XM_008814892.4"/>
</dbReference>
<dbReference type="InterPro" id="IPR013083">
    <property type="entry name" value="Znf_RING/FYVE/PHD"/>
</dbReference>
<keyword evidence="10" id="KW-1185">Reference proteome</keyword>
<accession>A0A8B7D4U6</accession>
<sequence>MESEGSRSGNRASMKESSSGEERANRGSEEASTRGGDALVGSYVGKNVSGARTFLLGKVSSYDGGRRKYGVVYEDGHREDLEHQQVSKILMVHDGGSSVKPSCMKRKLDQLASLGSGDLKMPPNTRSRNNAPEVSDGAETSSVSRLGSNLSDDADSSSDSCDCARAPASVPSMEIQMLPLPPSSGDIAVPEEAISYLFSVYNFLRSFSVRLFLSPFGLDDFVRSLNFNGQNSLLDAIHVSLMRALRRQLQMLSSEGSELASKCLRHQDWTLLDALTWSPFLVEYLYIMGYMKGLGGNGFGTTLSDSEYCRLPVAMKLKVLQILCDDAVDSAELRTELETRENVEEEMEYGSGVSLPPESGPRRVHPRYSKTSACKSVKALRKSVEPNKPIPGSKIKAEPVSDASDASPDGNSDECRLCGMDGTLICCNGCPSAYHSRCIGLSRAFLPEGLWYCPECTVDNLGPTSSRIGRGIRGAEIFGVDVYGRMFLGTCNYLLVTGTSLDSEPFSRYYNQCDVTKVLSLIWSTREIASLYADICSGILKYWEFPPSSLQIGKTEPISNLLIDKEPTTCHIPLFNNPVNKTVNFINSAEGESSAINITDSNVDNQANLSQKNDCNEAEINGSALDFVEQPNFPEMQKFDLANTEVSAEKTPDVSDKLLVPPKDDEFTSRDASLASQKSLPVIRTKTTEQFHNASILTDVFYSNEPISAERSAAHDIATGVSGNENGICKEDAGTSIFSTKNDSLSISYESKHQTQIYGEKCRILSDRSSSNLTVFKPLAYVNQYIQGDIAASAAANLAVLTSEESRVLEAQFSSNPRKTVAANIALQLKAFSVATMQFLWPNLEKKLMEVPRERCGWCIVCKGASTNKKGCLLNLAATNAIKGSARNVSGFRPVKHDDSHFPIITSRIANMEESLHDLLVGRLSDAQYNQQWHKQLREASSCRILKLLLLEFEESIRRIAFSGSWFKLVDDWSIELCTEFAGISHVGLNQKHGPSGKRNKRQSVASDSALFFSDDNWKDVQWWRGGRLSKVVFQKGVLLSALVRKAARQGGIRRISCISYPEISELPRRNQQSAWRASVEMSKNASQLALQVRYLDAHIRWKELVRPEQIPLGGKSSDVDSAVFRNAVICDKKIAENRMIYAVKFPNQKHLPLHVTKNILVGNIQVGNGKWWFSENHIPLYLIKEFEERVGVKPSPGSTILNSPYLPKFQKRQSETRRRNIFLYLLHKGEKPSKCSCASCKRDVLLRDAVRCSSCQGNCHTYCSISSVADKITDPGSNITCKLCYHTKSATLNASRKKILNNQLPSQKRQDRLVAGPTFMLKIGSPHAAQSVGKAETHLEMRPLASGPNSERKAKLSGACQSFGLIWKRKKGDESGQDFRVENIILKSNEGLSSSRKPVCCLCNSSYRSDLMYICCEKCRNWYHADALQLEEAQIFDLLGFKCNKCRRKGSPKCPFVDPDYTKPEPELLNNGISNKGTTSVLPRLVHPSTLGSLSVEEDLVIVDDDPLLYSFGRVDPIVEQTLEAEIQPNGSGSLSRSQEKLSIRRPQLKHGTNVDGFYAPQNANSNCTTSSESQCLGRNNATCRTARYEFSPANEANFVSASEKASSPLSEWNFMKGGDRGDAGFGTAGISYQWRDPEGGNSEDLEYEPQTYFSFTELLASEDGELDDQYDMPMDASEYGCAPSSSDEFGTTYQEAPPCNLSAMHIGGSANTSFSANEAALGGVECQKCKLNQPSPDLACEVCGLQIHSHCSPWVESEEPSGDAKWRCGGCREWRKSSIIGSVVRVL</sequence>
<dbReference type="SMART" id="SM00571">
    <property type="entry name" value="DDT"/>
    <property type="match status" value="1"/>
</dbReference>
<dbReference type="InterPro" id="IPR019786">
    <property type="entry name" value="Zinc_finger_PHD-type_CS"/>
</dbReference>
<feature type="compositionally biased region" description="Polar residues" evidence="7">
    <location>
        <begin position="1"/>
        <end position="17"/>
    </location>
</feature>
<dbReference type="GO" id="GO:0000785">
    <property type="term" value="C:chromatin"/>
    <property type="evidence" value="ECO:0007669"/>
    <property type="project" value="UniProtKB-ARBA"/>
</dbReference>
<evidence type="ECO:0000256" key="4">
    <source>
        <dbReference type="ARBA" id="ARBA00022833"/>
    </source>
</evidence>
<keyword evidence="2" id="KW-0479">Metal-binding</keyword>
<evidence type="ECO:0000256" key="6">
    <source>
        <dbReference type="PROSITE-ProRule" id="PRU00146"/>
    </source>
</evidence>
<organism evidence="10 11">
    <name type="scientific">Phoenix dactylifera</name>
    <name type="common">Date palm</name>
    <dbReference type="NCBI Taxonomy" id="42345"/>
    <lineage>
        <taxon>Eukaryota</taxon>
        <taxon>Viridiplantae</taxon>
        <taxon>Streptophyta</taxon>
        <taxon>Embryophyta</taxon>
        <taxon>Tracheophyta</taxon>
        <taxon>Spermatophyta</taxon>
        <taxon>Magnoliopsida</taxon>
        <taxon>Liliopsida</taxon>
        <taxon>Arecaceae</taxon>
        <taxon>Coryphoideae</taxon>
        <taxon>Phoeniceae</taxon>
        <taxon>Phoenix</taxon>
    </lineage>
</organism>
<evidence type="ECO:0000256" key="7">
    <source>
        <dbReference type="SAM" id="MobiDB-lite"/>
    </source>
</evidence>
<feature type="domain" description="DDT" evidence="9">
    <location>
        <begin position="191"/>
        <end position="251"/>
    </location>
</feature>
<evidence type="ECO:0000313" key="10">
    <source>
        <dbReference type="Proteomes" id="UP000228380"/>
    </source>
</evidence>
<evidence type="ECO:0000313" key="11">
    <source>
        <dbReference type="RefSeq" id="XP_008813114.2"/>
    </source>
</evidence>
<dbReference type="PANTHER" id="PTHR46508:SF1">
    <property type="entry name" value="PHD FINGER FAMILY PROTEIN"/>
    <property type="match status" value="1"/>
</dbReference>